<dbReference type="Proteomes" id="UP000005307">
    <property type="component" value="Chromosome"/>
</dbReference>
<dbReference type="AlphaFoldDB" id="M9R9H3"/>
<dbReference type="STRING" id="391626.OAN307_c12920"/>
<protein>
    <submittedName>
        <fullName evidence="1">Uncharacterized protein</fullName>
    </submittedName>
</protein>
<dbReference type="KEGG" id="oat:OAN307_c12920"/>
<gene>
    <name evidence="1" type="ORF">OAN307_c12920</name>
</gene>
<reference evidence="1 2" key="1">
    <citation type="journal article" date="2013" name="PLoS ONE">
        <title>Poles Apart: Arctic and Antarctic Octadecabacter strains Share High Genome Plasticity and a New Type of Xanthorhodopsin.</title>
        <authorList>
            <person name="Vollmers J."/>
            <person name="Voget S."/>
            <person name="Dietrich S."/>
            <person name="Gollnow K."/>
            <person name="Smits M."/>
            <person name="Meyer K."/>
            <person name="Brinkhoff T."/>
            <person name="Simon M."/>
            <person name="Daniel R."/>
        </authorList>
    </citation>
    <scope>NUCLEOTIDE SEQUENCE [LARGE SCALE GENOMIC DNA]</scope>
    <source>
        <strain evidence="1 2">307</strain>
    </source>
</reference>
<dbReference type="RefSeq" id="WP_015499028.1">
    <property type="nucleotide sequence ID" value="NC_020911.1"/>
</dbReference>
<dbReference type="HOGENOM" id="CLU_955920_0_0_5"/>
<accession>M9R9H3</accession>
<dbReference type="eggNOG" id="ENOG502Z7JV">
    <property type="taxonomic scope" value="Bacteria"/>
</dbReference>
<sequence length="291" mass="32867">MQIVYHIGANCTDQDRLLKSVLKNAETFAQLGVKVPGPGKYRSLIRETIQSLDGKEPAPDTREILLDAILDDDQCDRLVMSNSRFMCVHKRVLENGIFYGLAEQKLRGLANLFPKDEIEIFLGMRNPATFIPAIFGDSAIDSFSDFMHGTDPLDLRWSDLVTRIRTILPHASLTVWCNEDTPLIWARLIRELAGVDALTKITGGFDLLSAIMSADGMRAFVTYIKANPPQTEQQKRRIIAAFLEKYALEEEVEDEIDIPGWTQDTLSQLTANYEEDIYRIERVEGVNFIGP</sequence>
<dbReference type="EMBL" id="CP003740">
    <property type="protein sequence ID" value="AGI66986.1"/>
    <property type="molecule type" value="Genomic_DNA"/>
</dbReference>
<dbReference type="OrthoDB" id="7816979at2"/>
<name>M9R9H3_9RHOB</name>
<evidence type="ECO:0000313" key="2">
    <source>
        <dbReference type="Proteomes" id="UP000005307"/>
    </source>
</evidence>
<organism evidence="1 2">
    <name type="scientific">Octadecabacter antarcticus 307</name>
    <dbReference type="NCBI Taxonomy" id="391626"/>
    <lineage>
        <taxon>Bacteria</taxon>
        <taxon>Pseudomonadati</taxon>
        <taxon>Pseudomonadota</taxon>
        <taxon>Alphaproteobacteria</taxon>
        <taxon>Rhodobacterales</taxon>
        <taxon>Roseobacteraceae</taxon>
        <taxon>Octadecabacter</taxon>
    </lineage>
</organism>
<proteinExistence type="predicted"/>
<keyword evidence="2" id="KW-1185">Reference proteome</keyword>
<evidence type="ECO:0000313" key="1">
    <source>
        <dbReference type="EMBL" id="AGI66986.1"/>
    </source>
</evidence>